<evidence type="ECO:0000313" key="3">
    <source>
        <dbReference type="Proteomes" id="UP000694390"/>
    </source>
</evidence>
<dbReference type="Ensembl" id="ENSGEVT00005008358.1">
    <property type="protein sequence ID" value="ENSGEVP00005007970.1"/>
    <property type="gene ID" value="ENSGEVG00005005716.1"/>
</dbReference>
<dbReference type="GeneTree" id="ENSGT00980000202875"/>
<accession>A0A8C4XZD5</accession>
<protein>
    <submittedName>
        <fullName evidence="2">Uncharacterized protein</fullName>
    </submittedName>
</protein>
<reference evidence="2" key="1">
    <citation type="submission" date="2025-08" db="UniProtKB">
        <authorList>
            <consortium name="Ensembl"/>
        </authorList>
    </citation>
    <scope>IDENTIFICATION</scope>
</reference>
<name>A0A8C4XZD5_9SAUR</name>
<sequence>MENTTSSCPKLCRNAHSELESYHPDPKLSYKDTSCNLQRFINWENINGKRAYSAMYPRLNYFLLHLAWTDVVLFTLVHSFQTQLSYEFHK</sequence>
<reference evidence="2" key="2">
    <citation type="submission" date="2025-09" db="UniProtKB">
        <authorList>
            <consortium name="Ensembl"/>
        </authorList>
    </citation>
    <scope>IDENTIFICATION</scope>
</reference>
<dbReference type="Proteomes" id="UP000694390">
    <property type="component" value="Unassembled WGS sequence"/>
</dbReference>
<dbReference type="AlphaFoldDB" id="A0A8C4XZD5"/>
<keyword evidence="1" id="KW-0812">Transmembrane</keyword>
<keyword evidence="1" id="KW-1133">Transmembrane helix</keyword>
<evidence type="ECO:0000313" key="2">
    <source>
        <dbReference type="Ensembl" id="ENSGEVP00005007970.1"/>
    </source>
</evidence>
<organism evidence="2 3">
    <name type="scientific">Gopherus evgoodei</name>
    <name type="common">Goodes thornscrub tortoise</name>
    <dbReference type="NCBI Taxonomy" id="1825980"/>
    <lineage>
        <taxon>Eukaryota</taxon>
        <taxon>Metazoa</taxon>
        <taxon>Chordata</taxon>
        <taxon>Craniata</taxon>
        <taxon>Vertebrata</taxon>
        <taxon>Euteleostomi</taxon>
        <taxon>Archelosauria</taxon>
        <taxon>Testudinata</taxon>
        <taxon>Testudines</taxon>
        <taxon>Cryptodira</taxon>
        <taxon>Durocryptodira</taxon>
        <taxon>Testudinoidea</taxon>
        <taxon>Testudinidae</taxon>
        <taxon>Gopherus</taxon>
    </lineage>
</organism>
<dbReference type="OrthoDB" id="8851896at2759"/>
<keyword evidence="3" id="KW-1185">Reference proteome</keyword>
<proteinExistence type="predicted"/>
<feature type="transmembrane region" description="Helical" evidence="1">
    <location>
        <begin position="59"/>
        <end position="80"/>
    </location>
</feature>
<evidence type="ECO:0000256" key="1">
    <source>
        <dbReference type="SAM" id="Phobius"/>
    </source>
</evidence>
<keyword evidence="1" id="KW-0472">Membrane</keyword>